<organism evidence="1 2">
    <name type="scientific">Smallanthus sonchifolius</name>
    <dbReference type="NCBI Taxonomy" id="185202"/>
    <lineage>
        <taxon>Eukaryota</taxon>
        <taxon>Viridiplantae</taxon>
        <taxon>Streptophyta</taxon>
        <taxon>Embryophyta</taxon>
        <taxon>Tracheophyta</taxon>
        <taxon>Spermatophyta</taxon>
        <taxon>Magnoliopsida</taxon>
        <taxon>eudicotyledons</taxon>
        <taxon>Gunneridae</taxon>
        <taxon>Pentapetalae</taxon>
        <taxon>asterids</taxon>
        <taxon>campanulids</taxon>
        <taxon>Asterales</taxon>
        <taxon>Asteraceae</taxon>
        <taxon>Asteroideae</taxon>
        <taxon>Heliantheae alliance</taxon>
        <taxon>Millerieae</taxon>
        <taxon>Smallanthus</taxon>
    </lineage>
</organism>
<reference evidence="1 2" key="2">
    <citation type="journal article" date="2022" name="Mol. Ecol. Resour.">
        <title>The genomes of chicory, endive, great burdock and yacon provide insights into Asteraceae paleo-polyploidization history and plant inulin production.</title>
        <authorList>
            <person name="Fan W."/>
            <person name="Wang S."/>
            <person name="Wang H."/>
            <person name="Wang A."/>
            <person name="Jiang F."/>
            <person name="Liu H."/>
            <person name="Zhao H."/>
            <person name="Xu D."/>
            <person name="Zhang Y."/>
        </authorList>
    </citation>
    <scope>NUCLEOTIDE SEQUENCE [LARGE SCALE GENOMIC DNA]</scope>
    <source>
        <strain evidence="2">cv. Yunnan</strain>
        <tissue evidence="1">Leaves</tissue>
    </source>
</reference>
<evidence type="ECO:0000313" key="2">
    <source>
        <dbReference type="Proteomes" id="UP001056120"/>
    </source>
</evidence>
<dbReference type="Proteomes" id="UP001056120">
    <property type="component" value="Linkage Group LG17"/>
</dbReference>
<evidence type="ECO:0000313" key="1">
    <source>
        <dbReference type="EMBL" id="KAI3762318.1"/>
    </source>
</evidence>
<name>A0ACB9EUS3_9ASTR</name>
<protein>
    <submittedName>
        <fullName evidence="1">Uncharacterized protein</fullName>
    </submittedName>
</protein>
<sequence>MEGRNSELQRDEEQSSRTEGSMTGTHETKSVEPMPPVNLSGTAKDAKNAPPLGLVDIGESRRAYIFRVSLPGVCNPQCDVKLDIRVDGQVDIKGVIQDSEFIKNHANEKYKPKVHQLSPSRTFNISFNLPGRVDPRLVAPTFRNTGILEVVVMKHTIPSKSTQ</sequence>
<proteinExistence type="predicted"/>
<keyword evidence="2" id="KW-1185">Reference proteome</keyword>
<accession>A0ACB9EUS3</accession>
<reference evidence="2" key="1">
    <citation type="journal article" date="2022" name="Mol. Ecol. Resour.">
        <title>The genomes of chicory, endive, great burdock and yacon provide insights into Asteraceae palaeo-polyploidization history and plant inulin production.</title>
        <authorList>
            <person name="Fan W."/>
            <person name="Wang S."/>
            <person name="Wang H."/>
            <person name="Wang A."/>
            <person name="Jiang F."/>
            <person name="Liu H."/>
            <person name="Zhao H."/>
            <person name="Xu D."/>
            <person name="Zhang Y."/>
        </authorList>
    </citation>
    <scope>NUCLEOTIDE SEQUENCE [LARGE SCALE GENOMIC DNA]</scope>
    <source>
        <strain evidence="2">cv. Yunnan</strain>
    </source>
</reference>
<dbReference type="EMBL" id="CM042034">
    <property type="protein sequence ID" value="KAI3762318.1"/>
    <property type="molecule type" value="Genomic_DNA"/>
</dbReference>
<gene>
    <name evidence="1" type="ORF">L1987_52743</name>
</gene>
<comment type="caution">
    <text evidence="1">The sequence shown here is derived from an EMBL/GenBank/DDBJ whole genome shotgun (WGS) entry which is preliminary data.</text>
</comment>